<proteinExistence type="inferred from homology"/>
<dbReference type="PANTHER" id="PTHR23409">
    <property type="entry name" value="RIBONUCLEOSIDE-DIPHOSPHATE REDUCTASE SMALL CHAIN"/>
    <property type="match status" value="1"/>
</dbReference>
<dbReference type="InterPro" id="IPR009078">
    <property type="entry name" value="Ferritin-like_SF"/>
</dbReference>
<dbReference type="SUPFAM" id="SSF47240">
    <property type="entry name" value="Ferritin-like"/>
    <property type="match status" value="1"/>
</dbReference>
<evidence type="ECO:0000313" key="3">
    <source>
        <dbReference type="EMBL" id="KAG0455455.1"/>
    </source>
</evidence>
<dbReference type="InterPro" id="IPR000358">
    <property type="entry name" value="RNR_small_fam"/>
</dbReference>
<dbReference type="Pfam" id="PF00268">
    <property type="entry name" value="Ribonuc_red_sm"/>
    <property type="match status" value="1"/>
</dbReference>
<dbReference type="Proteomes" id="UP000636800">
    <property type="component" value="Chromosome 13"/>
</dbReference>
<comment type="caution">
    <text evidence="3">The sequence shown here is derived from an EMBL/GenBank/DDBJ whole genome shotgun (WGS) entry which is preliminary data.</text>
</comment>
<evidence type="ECO:0000256" key="2">
    <source>
        <dbReference type="SAM" id="MobiDB-lite"/>
    </source>
</evidence>
<sequence>MAAIPTASAGRLEECDEPLLSPNPDRFCMFPIRFPQIWEMYKKAEASFWTAEEVDLSQDLRHWEHTLTSEERHFVTHVLAFFAASDGIVLENLAGRFMCEVQLPEARAFYGFQIAIENIHSRCTASSSRPTSRTPPQNPAFSAQSRRSPASRVRPSGRLDGSMRPKRSRSAFLPLPASRESSSPVASARYSGSRSAGLCPTHVFQRADLSGRRPSL</sequence>
<accession>A0A835UBT9</accession>
<dbReference type="EMBL" id="JADCNM010000013">
    <property type="protein sequence ID" value="KAG0456650.1"/>
    <property type="molecule type" value="Genomic_DNA"/>
</dbReference>
<dbReference type="GO" id="GO:0009263">
    <property type="term" value="P:deoxyribonucleotide biosynthetic process"/>
    <property type="evidence" value="ECO:0007669"/>
    <property type="project" value="InterPro"/>
</dbReference>
<evidence type="ECO:0000313" key="4">
    <source>
        <dbReference type="EMBL" id="KAG0456650.1"/>
    </source>
</evidence>
<dbReference type="GO" id="GO:0016491">
    <property type="term" value="F:oxidoreductase activity"/>
    <property type="evidence" value="ECO:0007669"/>
    <property type="project" value="InterPro"/>
</dbReference>
<dbReference type="InterPro" id="IPR012348">
    <property type="entry name" value="RNR-like"/>
</dbReference>
<organism evidence="3 5">
    <name type="scientific">Vanilla planifolia</name>
    <name type="common">Vanilla</name>
    <dbReference type="NCBI Taxonomy" id="51239"/>
    <lineage>
        <taxon>Eukaryota</taxon>
        <taxon>Viridiplantae</taxon>
        <taxon>Streptophyta</taxon>
        <taxon>Embryophyta</taxon>
        <taxon>Tracheophyta</taxon>
        <taxon>Spermatophyta</taxon>
        <taxon>Magnoliopsida</taxon>
        <taxon>Liliopsida</taxon>
        <taxon>Asparagales</taxon>
        <taxon>Orchidaceae</taxon>
        <taxon>Vanilloideae</taxon>
        <taxon>Vanilleae</taxon>
        <taxon>Vanilla</taxon>
    </lineage>
</organism>
<gene>
    <name evidence="4" type="ORF">HPP92_024438</name>
    <name evidence="3" type="ORF">HPP92_024747</name>
</gene>
<dbReference type="Gene3D" id="1.10.620.20">
    <property type="entry name" value="Ribonucleotide Reductase, subunit A"/>
    <property type="match status" value="1"/>
</dbReference>
<protein>
    <submittedName>
        <fullName evidence="3">Uncharacterized protein</fullName>
    </submittedName>
</protein>
<evidence type="ECO:0000313" key="6">
    <source>
        <dbReference type="Proteomes" id="UP000639772"/>
    </source>
</evidence>
<evidence type="ECO:0000313" key="5">
    <source>
        <dbReference type="Proteomes" id="UP000636800"/>
    </source>
</evidence>
<feature type="compositionally biased region" description="Low complexity" evidence="2">
    <location>
        <begin position="186"/>
        <end position="197"/>
    </location>
</feature>
<dbReference type="Proteomes" id="UP000639772">
    <property type="component" value="Chromosome 13"/>
</dbReference>
<dbReference type="OrthoDB" id="10248373at2759"/>
<feature type="region of interest" description="Disordered" evidence="2">
    <location>
        <begin position="125"/>
        <end position="197"/>
    </location>
</feature>
<feature type="compositionally biased region" description="Low complexity" evidence="2">
    <location>
        <begin position="125"/>
        <end position="158"/>
    </location>
</feature>
<dbReference type="AlphaFoldDB" id="A0A835UBT9"/>
<dbReference type="InterPro" id="IPR033909">
    <property type="entry name" value="RNR_small"/>
</dbReference>
<dbReference type="PANTHER" id="PTHR23409:SF18">
    <property type="entry name" value="RIBONUCLEOSIDE-DIPHOSPHATE REDUCTASE SUBUNIT M2"/>
    <property type="match status" value="1"/>
</dbReference>
<comment type="similarity">
    <text evidence="1">Belongs to the ribonucleoside diphosphate reductase small chain family.</text>
</comment>
<name>A0A835UBT9_VANPL</name>
<dbReference type="CDD" id="cd01049">
    <property type="entry name" value="RNRR2"/>
    <property type="match status" value="1"/>
</dbReference>
<keyword evidence="5" id="KW-1185">Reference proteome</keyword>
<reference evidence="5 6" key="1">
    <citation type="journal article" date="2020" name="Nat. Food">
        <title>A phased Vanilla planifolia genome enables genetic improvement of flavour and production.</title>
        <authorList>
            <person name="Hasing T."/>
            <person name="Tang H."/>
            <person name="Brym M."/>
            <person name="Khazi F."/>
            <person name="Huang T."/>
            <person name="Chambers A.H."/>
        </authorList>
    </citation>
    <scope>NUCLEOTIDE SEQUENCE [LARGE SCALE GENOMIC DNA]</scope>
    <source>
        <tissue evidence="3">Leaf</tissue>
    </source>
</reference>
<evidence type="ECO:0000256" key="1">
    <source>
        <dbReference type="ARBA" id="ARBA00009303"/>
    </source>
</evidence>
<dbReference type="EMBL" id="JADCNL010000013">
    <property type="protein sequence ID" value="KAG0455455.1"/>
    <property type="molecule type" value="Genomic_DNA"/>
</dbReference>